<gene>
    <name evidence="1" type="ORF">TUM10695_00105</name>
</gene>
<name>A0A286NYL2_9ENTR</name>
<proteinExistence type="predicted"/>
<keyword evidence="1" id="KW-0614">Plasmid</keyword>
<reference evidence="1" key="1">
    <citation type="journal article" date="2018" name="Antimicrob. Agents Chemother.">
        <title>Molecular Characterization of IMP-1-Producing Enterobacter cloacae Complex Isolates in Tokyo.</title>
        <authorList>
            <person name="Aoki K."/>
            <person name="Harada S."/>
            <person name="Yahara K."/>
            <person name="Ishii Y."/>
            <person name="Motooka D."/>
            <person name="Nakamura S."/>
            <person name="Akeda Y."/>
            <person name="Iida T."/>
            <person name="Tomono K."/>
            <person name="Iwata S."/>
            <person name="Moriya K."/>
            <person name="Tateda K."/>
        </authorList>
    </citation>
    <scope>NUCLEOTIDE SEQUENCE</scope>
    <source>
        <strain evidence="1">TUM10695</strain>
        <plasmid evidence="1">pMTY10695_IncFIB</plasmid>
    </source>
</reference>
<accession>A0A286NYL2</accession>
<geneLocation type="plasmid" evidence="1">
    <name>pMTY10695_IncFIB</name>
</geneLocation>
<dbReference type="RefSeq" id="WP_022649930.1">
    <property type="nucleotide sequence ID" value="NZ_AP018351.1"/>
</dbReference>
<evidence type="ECO:0000313" key="1">
    <source>
        <dbReference type="EMBL" id="BBA25807.1"/>
    </source>
</evidence>
<dbReference type="EMBL" id="AP018351">
    <property type="protein sequence ID" value="BBA25807.1"/>
    <property type="molecule type" value="Genomic_DNA"/>
</dbReference>
<organism evidence="1">
    <name type="scientific">Enterobacter hormaechei</name>
    <dbReference type="NCBI Taxonomy" id="158836"/>
    <lineage>
        <taxon>Bacteria</taxon>
        <taxon>Pseudomonadati</taxon>
        <taxon>Pseudomonadota</taxon>
        <taxon>Gammaproteobacteria</taxon>
        <taxon>Enterobacterales</taxon>
        <taxon>Enterobacteriaceae</taxon>
        <taxon>Enterobacter</taxon>
        <taxon>Enterobacter cloacae complex</taxon>
    </lineage>
</organism>
<sequence length="172" mass="19392">MNFRLTCAFALGISFSAAAAESTDELIRTAPPAGRDTMLLCNAELLSGKTATQLSGKAYLEGVGEQILFAIIPTTKSDEYMQAFFSAWGFTPFGQVESREQFHNWALIHLGRQNLVRGKTSDYTFVNATPQDNIDFQMRDILRFYDCQNQNARPDWTRQESATQKHFNGNVY</sequence>
<protein>
    <submittedName>
        <fullName evidence="1">Uncharacterized protein</fullName>
    </submittedName>
</protein>
<dbReference type="AlphaFoldDB" id="A0A286NYL2"/>